<dbReference type="GO" id="GO:0003755">
    <property type="term" value="F:peptidyl-prolyl cis-trans isomerase activity"/>
    <property type="evidence" value="ECO:0007669"/>
    <property type="project" value="UniProtKB-KW"/>
</dbReference>
<evidence type="ECO:0000256" key="2">
    <source>
        <dbReference type="ARBA" id="ARBA00007656"/>
    </source>
</evidence>
<dbReference type="PANTHER" id="PTHR47245:SF1">
    <property type="entry name" value="FOLDASE PROTEIN PRSA"/>
    <property type="match status" value="1"/>
</dbReference>
<comment type="similarity">
    <text evidence="2">Belongs to the PpiC/parvulin rotamase family.</text>
</comment>
<dbReference type="Proteomes" id="UP000252357">
    <property type="component" value="Unassembled WGS sequence"/>
</dbReference>
<dbReference type="Gene3D" id="1.10.8.1040">
    <property type="match status" value="1"/>
</dbReference>
<dbReference type="InterPro" id="IPR027304">
    <property type="entry name" value="Trigger_fact/SurA_dom_sf"/>
</dbReference>
<dbReference type="OrthoDB" id="14196at2"/>
<dbReference type="Pfam" id="PF13616">
    <property type="entry name" value="Rotamase_3"/>
    <property type="match status" value="1"/>
</dbReference>
<comment type="catalytic activity">
    <reaction evidence="1">
        <text>[protein]-peptidylproline (omega=180) = [protein]-peptidylproline (omega=0)</text>
        <dbReference type="Rhea" id="RHEA:16237"/>
        <dbReference type="Rhea" id="RHEA-COMP:10747"/>
        <dbReference type="Rhea" id="RHEA-COMP:10748"/>
        <dbReference type="ChEBI" id="CHEBI:83833"/>
        <dbReference type="ChEBI" id="CHEBI:83834"/>
        <dbReference type="EC" id="5.2.1.8"/>
    </reaction>
</comment>
<dbReference type="Gene3D" id="3.10.50.40">
    <property type="match status" value="1"/>
</dbReference>
<dbReference type="SUPFAM" id="SSF109998">
    <property type="entry name" value="Triger factor/SurA peptide-binding domain-like"/>
    <property type="match status" value="1"/>
</dbReference>
<evidence type="ECO:0000313" key="10">
    <source>
        <dbReference type="EMBL" id="RCS59642.1"/>
    </source>
</evidence>
<organism evidence="10 11">
    <name type="scientific">Parvibium lacunae</name>
    <dbReference type="NCBI Taxonomy" id="1888893"/>
    <lineage>
        <taxon>Bacteria</taxon>
        <taxon>Pseudomonadati</taxon>
        <taxon>Pseudomonadota</taxon>
        <taxon>Betaproteobacteria</taxon>
        <taxon>Burkholderiales</taxon>
        <taxon>Alcaligenaceae</taxon>
        <taxon>Parvibium</taxon>
    </lineage>
</organism>
<dbReference type="InterPro" id="IPR046357">
    <property type="entry name" value="PPIase_dom_sf"/>
</dbReference>
<feature type="domain" description="PpiC" evidence="9">
    <location>
        <begin position="131"/>
        <end position="221"/>
    </location>
</feature>
<protein>
    <recommendedName>
        <fullName evidence="3">peptidylprolyl isomerase</fullName>
        <ecNumber evidence="3">5.2.1.8</ecNumber>
    </recommendedName>
</protein>
<evidence type="ECO:0000259" key="9">
    <source>
        <dbReference type="PROSITE" id="PS50198"/>
    </source>
</evidence>
<dbReference type="AlphaFoldDB" id="A0A368L7V8"/>
<accession>A0A368L7V8</accession>
<reference evidence="10 11" key="1">
    <citation type="journal article" date="2018" name="Int. J. Syst. Evol. Microbiol.">
        <title>Parvibium lacunae gen. nov., sp. nov., a new member of the family Alcaligenaceae isolated from a freshwater pond.</title>
        <authorList>
            <person name="Chen W.M."/>
            <person name="Xie P.B."/>
            <person name="Hsu M.Y."/>
            <person name="Sheu S.Y."/>
        </authorList>
    </citation>
    <scope>NUCLEOTIDE SEQUENCE [LARGE SCALE GENOMIC DNA]</scope>
    <source>
        <strain evidence="10 11">KMB9</strain>
    </source>
</reference>
<evidence type="ECO:0000256" key="4">
    <source>
        <dbReference type="ARBA" id="ARBA00022729"/>
    </source>
</evidence>
<evidence type="ECO:0000256" key="1">
    <source>
        <dbReference type="ARBA" id="ARBA00000971"/>
    </source>
</evidence>
<dbReference type="PANTHER" id="PTHR47245">
    <property type="entry name" value="PEPTIDYLPROLYL ISOMERASE"/>
    <property type="match status" value="1"/>
</dbReference>
<dbReference type="PROSITE" id="PS50198">
    <property type="entry name" value="PPIC_PPIASE_2"/>
    <property type="match status" value="1"/>
</dbReference>
<keyword evidence="6 7" id="KW-0413">Isomerase</keyword>
<keyword evidence="11" id="KW-1185">Reference proteome</keyword>
<dbReference type="SUPFAM" id="SSF54534">
    <property type="entry name" value="FKBP-like"/>
    <property type="match status" value="1"/>
</dbReference>
<evidence type="ECO:0000256" key="5">
    <source>
        <dbReference type="ARBA" id="ARBA00023110"/>
    </source>
</evidence>
<name>A0A368L7V8_9BURK</name>
<evidence type="ECO:0000313" key="11">
    <source>
        <dbReference type="Proteomes" id="UP000252357"/>
    </source>
</evidence>
<dbReference type="InterPro" id="IPR050245">
    <property type="entry name" value="PrsA_foldase"/>
</dbReference>
<gene>
    <name evidence="10" type="ORF">DU000_02735</name>
</gene>
<feature type="chain" id="PRO_5016961143" description="peptidylprolyl isomerase" evidence="8">
    <location>
        <begin position="24"/>
        <end position="260"/>
    </location>
</feature>
<sequence>MRSTFVRHALCCALLAGFGMQVAAQNIAVVNGKPIPKTRADNMINELKKAGQQDGRELQQAVREELINREILVQEAMKRGIAGRADVQTQLELARQSILIRALVQDEMQKNPVSDAEIEAEYNRIKGEMGGKEYKARHILVDSEESAKEIIAALKRGAKFEEQAKKSKDTGSAQNGGDLGYQSPGVYVKSFADALVKLEKGKMTDTPVQSQFGWHVIQLDDIRESQIPALAEVKGQLSERLKQSKLDKFRETLKDKAKVQ</sequence>
<evidence type="ECO:0000256" key="6">
    <source>
        <dbReference type="ARBA" id="ARBA00023235"/>
    </source>
</evidence>
<dbReference type="RefSeq" id="WP_114401791.1">
    <property type="nucleotide sequence ID" value="NZ_QPGB01000001.1"/>
</dbReference>
<keyword evidence="5 7" id="KW-0697">Rotamase</keyword>
<evidence type="ECO:0000256" key="3">
    <source>
        <dbReference type="ARBA" id="ARBA00013194"/>
    </source>
</evidence>
<feature type="signal peptide" evidence="8">
    <location>
        <begin position="1"/>
        <end position="23"/>
    </location>
</feature>
<proteinExistence type="inferred from homology"/>
<evidence type="ECO:0000256" key="8">
    <source>
        <dbReference type="SAM" id="SignalP"/>
    </source>
</evidence>
<dbReference type="EC" id="5.2.1.8" evidence="3"/>
<evidence type="ECO:0000256" key="7">
    <source>
        <dbReference type="PROSITE-ProRule" id="PRU00278"/>
    </source>
</evidence>
<comment type="caution">
    <text evidence="10">The sequence shown here is derived from an EMBL/GenBank/DDBJ whole genome shotgun (WGS) entry which is preliminary data.</text>
</comment>
<dbReference type="InterPro" id="IPR000297">
    <property type="entry name" value="PPIase_PpiC"/>
</dbReference>
<keyword evidence="4 8" id="KW-0732">Signal</keyword>
<dbReference type="EMBL" id="QPGB01000001">
    <property type="protein sequence ID" value="RCS59642.1"/>
    <property type="molecule type" value="Genomic_DNA"/>
</dbReference>